<dbReference type="SMART" id="SM00651">
    <property type="entry name" value="Sm"/>
    <property type="match status" value="1"/>
</dbReference>
<dbReference type="InterPro" id="IPR039267">
    <property type="entry name" value="Lsm11"/>
</dbReference>
<dbReference type="AlphaFoldDB" id="A0A8C5PAC0"/>
<evidence type="ECO:0000313" key="3">
    <source>
        <dbReference type="Ensembl" id="ENSLLEP00000009631.1"/>
    </source>
</evidence>
<feature type="region of interest" description="Disordered" evidence="1">
    <location>
        <begin position="73"/>
        <end position="99"/>
    </location>
</feature>
<dbReference type="PANTHER" id="PTHR21415:SF1">
    <property type="entry name" value="U7 SNRNA-ASSOCIATED SM-LIKE PROTEIN LSM11"/>
    <property type="match status" value="1"/>
</dbReference>
<name>A0A8C5PAC0_9ANUR</name>
<dbReference type="CDD" id="cd01739">
    <property type="entry name" value="LSm11_M"/>
    <property type="match status" value="1"/>
</dbReference>
<dbReference type="PROSITE" id="PS52002">
    <property type="entry name" value="SM"/>
    <property type="match status" value="1"/>
</dbReference>
<reference evidence="3" key="1">
    <citation type="submission" date="2025-08" db="UniProtKB">
        <authorList>
            <consortium name="Ensembl"/>
        </authorList>
    </citation>
    <scope>IDENTIFICATION</scope>
</reference>
<feature type="region of interest" description="Disordered" evidence="1">
    <location>
        <begin position="217"/>
        <end position="251"/>
    </location>
</feature>
<dbReference type="GO" id="GO:0006398">
    <property type="term" value="P:mRNA 3'-end processing by stem-loop binding and cleavage"/>
    <property type="evidence" value="ECO:0007669"/>
    <property type="project" value="TreeGrafter"/>
</dbReference>
<dbReference type="Proteomes" id="UP000694569">
    <property type="component" value="Unplaced"/>
</dbReference>
<dbReference type="InterPro" id="IPR010920">
    <property type="entry name" value="LSM_dom_sf"/>
</dbReference>
<dbReference type="InterPro" id="IPR034109">
    <property type="entry name" value="Lsm11_M"/>
</dbReference>
<dbReference type="Gene3D" id="2.30.30.100">
    <property type="match status" value="1"/>
</dbReference>
<feature type="region of interest" description="Disordered" evidence="1">
    <location>
        <begin position="1"/>
        <end position="37"/>
    </location>
</feature>
<dbReference type="OrthoDB" id="10002367at2759"/>
<dbReference type="GO" id="GO:0071209">
    <property type="term" value="F:U7 snRNA binding"/>
    <property type="evidence" value="ECO:0007669"/>
    <property type="project" value="InterPro"/>
</dbReference>
<feature type="domain" description="Sm" evidence="2">
    <location>
        <begin position="138"/>
        <end position="282"/>
    </location>
</feature>
<dbReference type="GO" id="GO:0005683">
    <property type="term" value="C:U7 snRNP"/>
    <property type="evidence" value="ECO:0007669"/>
    <property type="project" value="TreeGrafter"/>
</dbReference>
<gene>
    <name evidence="3" type="primary">LSM11</name>
</gene>
<dbReference type="GeneTree" id="ENSGT00390000012944"/>
<evidence type="ECO:0000256" key="1">
    <source>
        <dbReference type="SAM" id="MobiDB-lite"/>
    </source>
</evidence>
<keyword evidence="4" id="KW-1185">Reference proteome</keyword>
<dbReference type="Ensembl" id="ENSLLET00000010004.1">
    <property type="protein sequence ID" value="ENSLLEP00000009631.1"/>
    <property type="gene ID" value="ENSLLEG00000006120.1"/>
</dbReference>
<evidence type="ECO:0000259" key="2">
    <source>
        <dbReference type="PROSITE" id="PS52002"/>
    </source>
</evidence>
<proteinExistence type="predicted"/>
<dbReference type="SUPFAM" id="SSF50182">
    <property type="entry name" value="Sm-like ribonucleoproteins"/>
    <property type="match status" value="1"/>
</dbReference>
<dbReference type="InterPro" id="IPR047575">
    <property type="entry name" value="Sm"/>
</dbReference>
<dbReference type="PANTHER" id="PTHR21415">
    <property type="entry name" value="U7 SNRNA-ASSOCIATED SM-LIKE PROTEIN LSM11"/>
    <property type="match status" value="1"/>
</dbReference>
<feature type="compositionally biased region" description="Polar residues" evidence="1">
    <location>
        <begin position="218"/>
        <end position="232"/>
    </location>
</feature>
<dbReference type="InterPro" id="IPR001163">
    <property type="entry name" value="Sm_dom_euk/arc"/>
</dbReference>
<organism evidence="3 4">
    <name type="scientific">Leptobrachium leishanense</name>
    <name type="common">Leishan spiny toad</name>
    <dbReference type="NCBI Taxonomy" id="445787"/>
    <lineage>
        <taxon>Eukaryota</taxon>
        <taxon>Metazoa</taxon>
        <taxon>Chordata</taxon>
        <taxon>Craniata</taxon>
        <taxon>Vertebrata</taxon>
        <taxon>Euteleostomi</taxon>
        <taxon>Amphibia</taxon>
        <taxon>Batrachia</taxon>
        <taxon>Anura</taxon>
        <taxon>Pelobatoidea</taxon>
        <taxon>Megophryidae</taxon>
        <taxon>Leptobrachium</taxon>
    </lineage>
</organism>
<reference evidence="3" key="2">
    <citation type="submission" date="2025-09" db="UniProtKB">
        <authorList>
            <consortium name="Ensembl"/>
        </authorList>
    </citation>
    <scope>IDENTIFICATION</scope>
</reference>
<feature type="compositionally biased region" description="Basic and acidic residues" evidence="1">
    <location>
        <begin position="234"/>
        <end position="246"/>
    </location>
</feature>
<evidence type="ECO:0000313" key="4">
    <source>
        <dbReference type="Proteomes" id="UP000694569"/>
    </source>
</evidence>
<sequence length="282" mass="31881">MEAAHSPGVPPSQAEAGDWHEPASDDDTPPGSLDVSSESFDPLLALYSPQTPLPFPNVRCFNNLAEYESFLRGGGRGRTRAQGPKKQGRKGGKPAPDPERIERLKKLMLDEGAAPPQPRRRNRAPRNVLTRMPLHTGSPLGELNRCIQDRIRIKVHIRTFKGLRGVCSGFIVAFDKFWNMAMVDVDETYRKPVLGKAFYNEPQLTLNKLFERLKVQESEMQPSTGSNNASTKRTLKEDRKSDSKEKQSHKHCKKVDYQQVFTRHLKQVFIRGENILLINIAE</sequence>
<protein>
    <submittedName>
        <fullName evidence="3">LSM11, U7 small nuclear RNA associated</fullName>
    </submittedName>
</protein>
<accession>A0A8C5PAC0</accession>